<dbReference type="Gene3D" id="3.90.25.10">
    <property type="entry name" value="UDP-galactose 4-epimerase, domain 1"/>
    <property type="match status" value="1"/>
</dbReference>
<gene>
    <name evidence="2" type="ORF">EOS_02310</name>
</gene>
<dbReference type="SUPFAM" id="SSF51735">
    <property type="entry name" value="NAD(P)-binding Rossmann-fold domains"/>
    <property type="match status" value="1"/>
</dbReference>
<dbReference type="PANTHER" id="PTHR43000">
    <property type="entry name" value="DTDP-D-GLUCOSE 4,6-DEHYDRATASE-RELATED"/>
    <property type="match status" value="1"/>
</dbReference>
<evidence type="ECO:0000313" key="2">
    <source>
        <dbReference type="EMBL" id="KLU27830.1"/>
    </source>
</evidence>
<dbReference type="PATRIC" id="fig|908627.4.peg.512"/>
<name>A0A0J1D583_9BURK</name>
<feature type="domain" description="NAD(P)-binding" evidence="1">
    <location>
        <begin position="16"/>
        <end position="296"/>
    </location>
</feature>
<proteinExistence type="predicted"/>
<dbReference type="RefSeq" id="WP_047844996.1">
    <property type="nucleotide sequence ID" value="NZ_AEJF01000012.1"/>
</dbReference>
<comment type="caution">
    <text evidence="2">The sequence shown here is derived from an EMBL/GenBank/DDBJ whole genome shotgun (WGS) entry which is preliminary data.</text>
</comment>
<evidence type="ECO:0000259" key="1">
    <source>
        <dbReference type="Pfam" id="PF16363"/>
    </source>
</evidence>
<protein>
    <submittedName>
        <fullName evidence="2">Epimerase</fullName>
    </submittedName>
</protein>
<reference evidence="2 3" key="1">
    <citation type="journal article" date="2015" name="Genome Announc.">
        <title>Draft Genome Sequence of Burkholderia sp. Strain PML1(12), an Ectomycorrhizosphere-Inhabiting Bacterium with Effective Mineral-Weathering Ability.</title>
        <authorList>
            <person name="Uroz S."/>
            <person name="Oger P."/>
        </authorList>
    </citation>
    <scope>NUCLEOTIDE SEQUENCE [LARGE SCALE GENOMIC DNA]</scope>
    <source>
        <strain evidence="3">PML1(12)</strain>
    </source>
</reference>
<dbReference type="EMBL" id="AEJF01000012">
    <property type="protein sequence ID" value="KLU27830.1"/>
    <property type="molecule type" value="Genomic_DNA"/>
</dbReference>
<dbReference type="Proteomes" id="UP000035963">
    <property type="component" value="Unassembled WGS sequence"/>
</dbReference>
<dbReference type="InterPro" id="IPR016040">
    <property type="entry name" value="NAD(P)-bd_dom"/>
</dbReference>
<dbReference type="AlphaFoldDB" id="A0A0J1D583"/>
<sequence>MNDIKHPDGGKRRRALITGLSGFTGRHMAARLLDEGYDVWGTTSPASEPDVPGTTGVPVNLLDLDAVRACVSDAKPDVVVHLAGLAHVTGNPPTQSYLVNIMGSRNLLDALSQLDQKPRAVLMASTSNVYGNANVEVIDENVPLNPGNDYAVSKLAMENMARLWLDRLPIFFTRPFNYTGVGQGEDFLLPKIVNHHARHETRMSLGNLAVSRDFSDVRDVVEVYTRLLEVAPVGEAFNTCSGTGHSLGEILTMLQRIAGYKIEIFVDPRFMRRNEIAKLVGSNIKLRRAIGRVPVTPIYDTLEWMFKHARAQVDSNEAVQNGVAVKT</sequence>
<dbReference type="InterPro" id="IPR036291">
    <property type="entry name" value="NAD(P)-bd_dom_sf"/>
</dbReference>
<dbReference type="Pfam" id="PF16363">
    <property type="entry name" value="GDP_Man_Dehyd"/>
    <property type="match status" value="1"/>
</dbReference>
<accession>A0A0J1D583</accession>
<organism evidence="2 3">
    <name type="scientific">Caballeronia mineralivorans PML1(12)</name>
    <dbReference type="NCBI Taxonomy" id="908627"/>
    <lineage>
        <taxon>Bacteria</taxon>
        <taxon>Pseudomonadati</taxon>
        <taxon>Pseudomonadota</taxon>
        <taxon>Betaproteobacteria</taxon>
        <taxon>Burkholderiales</taxon>
        <taxon>Burkholderiaceae</taxon>
        <taxon>Caballeronia</taxon>
    </lineage>
</organism>
<keyword evidence="3" id="KW-1185">Reference proteome</keyword>
<dbReference type="OrthoDB" id="5295702at2"/>
<evidence type="ECO:0000313" key="3">
    <source>
        <dbReference type="Proteomes" id="UP000035963"/>
    </source>
</evidence>
<dbReference type="Gene3D" id="3.40.50.720">
    <property type="entry name" value="NAD(P)-binding Rossmann-like Domain"/>
    <property type="match status" value="1"/>
</dbReference>